<keyword evidence="2" id="KW-1185">Reference proteome</keyword>
<dbReference type="RefSeq" id="WP_066444698.1">
    <property type="nucleotide sequence ID" value="NZ_JANKBF010000002.1"/>
</dbReference>
<dbReference type="Proteomes" id="UP000295515">
    <property type="component" value="Unassembled WGS sequence"/>
</dbReference>
<dbReference type="EMBL" id="SMCQ01000001">
    <property type="protein sequence ID" value="TCW03112.1"/>
    <property type="molecule type" value="Genomic_DNA"/>
</dbReference>
<gene>
    <name evidence="1" type="ORF">EDD60_101419</name>
</gene>
<accession>A0A4V2W608</accession>
<dbReference type="AlphaFoldDB" id="A0A4V2W608"/>
<comment type="caution">
    <text evidence="1">The sequence shown here is derived from an EMBL/GenBank/DDBJ whole genome shotgun (WGS) entry which is preliminary data.</text>
</comment>
<dbReference type="GeneID" id="98914236"/>
<proteinExistence type="predicted"/>
<reference evidence="1 2" key="1">
    <citation type="submission" date="2019-03" db="EMBL/GenBank/DDBJ databases">
        <title>Genomic Encyclopedia of Type Strains, Phase IV (KMG-IV): sequencing the most valuable type-strain genomes for metagenomic binning, comparative biology and taxonomic classification.</title>
        <authorList>
            <person name="Goeker M."/>
        </authorList>
    </citation>
    <scope>NUCLEOTIDE SEQUENCE [LARGE SCALE GENOMIC DNA]</scope>
    <source>
        <strain evidence="1 2">DSM 29487</strain>
    </source>
</reference>
<evidence type="ECO:0000313" key="1">
    <source>
        <dbReference type="EMBL" id="TCW03112.1"/>
    </source>
</evidence>
<name>A0A4V2W608_9FIRM</name>
<organism evidence="1 2">
    <name type="scientific">Longibaculum muris</name>
    <dbReference type="NCBI Taxonomy" id="1796628"/>
    <lineage>
        <taxon>Bacteria</taxon>
        <taxon>Bacillati</taxon>
        <taxon>Bacillota</taxon>
        <taxon>Erysipelotrichia</taxon>
        <taxon>Erysipelotrichales</taxon>
        <taxon>Coprobacillaceae</taxon>
        <taxon>Longibaculum</taxon>
    </lineage>
</organism>
<protein>
    <submittedName>
        <fullName evidence="1">Uncharacterized protein</fullName>
    </submittedName>
</protein>
<evidence type="ECO:0000313" key="2">
    <source>
        <dbReference type="Proteomes" id="UP000295515"/>
    </source>
</evidence>
<sequence>MSGLGVNELKKRLKSMEQKELIQLICDLYKTNKYVKMDLDSKLNAEISNPVMTRKYILQIQKALDYTRGRFDIKKAKDQVKEFCQCNHDLKSQADVYLAFIESAVELTVELGDINERFYNDVVNTTWKYVEVVNQLDERIIASYYPRLRHILYQIQDIGWGFEDEMYDAFYNIDGFCNE</sequence>